<evidence type="ECO:0000313" key="2">
    <source>
        <dbReference type="Proteomes" id="UP001207742"/>
    </source>
</evidence>
<reference evidence="1 2" key="1">
    <citation type="submission" date="2022-10" db="EMBL/GenBank/DDBJ databases">
        <title>Chitinophaga nivalis PC15 sp. nov., isolated from Pyeongchang county, South Korea.</title>
        <authorList>
            <person name="Trinh H.N."/>
        </authorList>
    </citation>
    <scope>NUCLEOTIDE SEQUENCE [LARGE SCALE GENOMIC DNA]</scope>
    <source>
        <strain evidence="1 2">PC14</strain>
    </source>
</reference>
<accession>A0ABT3IR93</accession>
<protein>
    <recommendedName>
        <fullName evidence="3">3-oxoacyl-ACP synthase</fullName>
    </recommendedName>
</protein>
<evidence type="ECO:0008006" key="3">
    <source>
        <dbReference type="Google" id="ProtNLM"/>
    </source>
</evidence>
<sequence>MMNTQETIAFKQQLKQFCETLITQRIDIARAASTHAQQAANQEEKSSAGDKYETSRAMGHLEKDMYTRQLAENLKELARLQEVDTSRIYTLAAAGAVITCTHISFFIAAGLGKQEVDGRTIIFLSPYSPLAKTLQGKKAGDSFLFNKELLTITTVC</sequence>
<dbReference type="RefSeq" id="WP_264733212.1">
    <property type="nucleotide sequence ID" value="NZ_JAPDNR010000001.1"/>
</dbReference>
<dbReference type="EMBL" id="JAPDNS010000002">
    <property type="protein sequence ID" value="MCW3486396.1"/>
    <property type="molecule type" value="Genomic_DNA"/>
</dbReference>
<organism evidence="1 2">
    <name type="scientific">Chitinophaga nivalis</name>
    <dbReference type="NCBI Taxonomy" id="2991709"/>
    <lineage>
        <taxon>Bacteria</taxon>
        <taxon>Pseudomonadati</taxon>
        <taxon>Bacteroidota</taxon>
        <taxon>Chitinophagia</taxon>
        <taxon>Chitinophagales</taxon>
        <taxon>Chitinophagaceae</taxon>
        <taxon>Chitinophaga</taxon>
    </lineage>
</organism>
<gene>
    <name evidence="1" type="ORF">OL497_21020</name>
</gene>
<name>A0ABT3IR93_9BACT</name>
<comment type="caution">
    <text evidence="1">The sequence shown here is derived from an EMBL/GenBank/DDBJ whole genome shotgun (WGS) entry which is preliminary data.</text>
</comment>
<proteinExistence type="predicted"/>
<evidence type="ECO:0000313" key="1">
    <source>
        <dbReference type="EMBL" id="MCW3486396.1"/>
    </source>
</evidence>
<dbReference type="Proteomes" id="UP001207742">
    <property type="component" value="Unassembled WGS sequence"/>
</dbReference>
<keyword evidence="2" id="KW-1185">Reference proteome</keyword>